<keyword evidence="10" id="KW-0675">Receptor</keyword>
<organism evidence="14 15">
    <name type="scientific">Xenopus laevis</name>
    <name type="common">African clawed frog</name>
    <dbReference type="NCBI Taxonomy" id="8355"/>
    <lineage>
        <taxon>Eukaryota</taxon>
        <taxon>Metazoa</taxon>
        <taxon>Chordata</taxon>
        <taxon>Craniata</taxon>
        <taxon>Vertebrata</taxon>
        <taxon>Euteleostomi</taxon>
        <taxon>Amphibia</taxon>
        <taxon>Batrachia</taxon>
        <taxon>Anura</taxon>
        <taxon>Pipoidea</taxon>
        <taxon>Pipidae</taxon>
        <taxon>Xenopodinae</taxon>
        <taxon>Xenopus</taxon>
        <taxon>Xenopus</taxon>
    </lineage>
</organism>
<gene>
    <name evidence="14" type="ORF">XELAEV_18045785mg</name>
</gene>
<dbReference type="FunFam" id="1.10.1220.70:FF:000001">
    <property type="entry name" value="Olfactory receptor"/>
    <property type="match status" value="1"/>
</dbReference>
<keyword evidence="5 12" id="KW-0812">Transmembrane</keyword>
<evidence type="ECO:0000256" key="6">
    <source>
        <dbReference type="ARBA" id="ARBA00022725"/>
    </source>
</evidence>
<evidence type="ECO:0000313" key="15">
    <source>
        <dbReference type="Proteomes" id="UP000694892"/>
    </source>
</evidence>
<feature type="transmembrane region" description="Helical" evidence="12">
    <location>
        <begin position="96"/>
        <end position="118"/>
    </location>
</feature>
<name>A0A974C190_XENLA</name>
<dbReference type="PROSITE" id="PS00237">
    <property type="entry name" value="G_PROTEIN_RECEP_F1_1"/>
    <property type="match status" value="1"/>
</dbReference>
<dbReference type="PRINTS" id="PR00245">
    <property type="entry name" value="OLFACTORYR"/>
</dbReference>
<dbReference type="GO" id="GO:0004984">
    <property type="term" value="F:olfactory receptor activity"/>
    <property type="evidence" value="ECO:0007669"/>
    <property type="project" value="InterPro"/>
</dbReference>
<evidence type="ECO:0000256" key="3">
    <source>
        <dbReference type="ARBA" id="ARBA00022475"/>
    </source>
</evidence>
<dbReference type="Pfam" id="PF13853">
    <property type="entry name" value="7tm_4"/>
    <property type="match status" value="2"/>
</dbReference>
<evidence type="ECO:0000256" key="12">
    <source>
        <dbReference type="SAM" id="Phobius"/>
    </source>
</evidence>
<keyword evidence="8" id="KW-0297">G-protein coupled receptor</keyword>
<keyword evidence="4" id="KW-0716">Sensory transduction</keyword>
<feature type="transmembrane region" description="Helical" evidence="12">
    <location>
        <begin position="55"/>
        <end position="73"/>
    </location>
</feature>
<dbReference type="Proteomes" id="UP000694892">
    <property type="component" value="Chromosome 9_10L"/>
</dbReference>
<feature type="transmembrane region" description="Helical" evidence="12">
    <location>
        <begin position="130"/>
        <end position="148"/>
    </location>
</feature>
<keyword evidence="9 12" id="KW-0472">Membrane</keyword>
<dbReference type="EMBL" id="CM004482">
    <property type="protein sequence ID" value="OCT64688.1"/>
    <property type="molecule type" value="Genomic_DNA"/>
</dbReference>
<dbReference type="PANTHER" id="PTHR26453">
    <property type="entry name" value="OLFACTORY RECEPTOR"/>
    <property type="match status" value="1"/>
</dbReference>
<dbReference type="GO" id="GO:0004930">
    <property type="term" value="F:G protein-coupled receptor activity"/>
    <property type="evidence" value="ECO:0007669"/>
    <property type="project" value="UniProtKB-KW"/>
</dbReference>
<dbReference type="InterPro" id="IPR017452">
    <property type="entry name" value="GPCR_Rhodpsn_7TM"/>
</dbReference>
<protein>
    <recommendedName>
        <fullName evidence="13">G-protein coupled receptors family 1 profile domain-containing protein</fullName>
    </recommendedName>
</protein>
<feature type="transmembrane region" description="Helical" evidence="12">
    <location>
        <begin position="168"/>
        <end position="185"/>
    </location>
</feature>
<dbReference type="InterPro" id="IPR000276">
    <property type="entry name" value="GPCR_Rhodpsn"/>
</dbReference>
<dbReference type="OMA" id="TIMSYKL"/>
<evidence type="ECO:0000259" key="13">
    <source>
        <dbReference type="PROSITE" id="PS50262"/>
    </source>
</evidence>
<keyword evidence="3" id="KW-1003">Cell membrane</keyword>
<proteinExistence type="inferred from homology"/>
<sequence>MEYVQERKITSCIAKLFLIIATGASESPLLSVMAVDRYVAICNPLHYKTIMSYKLCPRLASLSWILGSFYSMINTMLTNKIDFCGPNEINHLFCDILPLFQLACSDIALNVSFVYISFFFNGSQEGRRKAFSTCASHLMVVIVYYTTLTGTYLQPMSSYSGSKVKTAAVIYTVVTPVLNPIIYSLRNNDVKKALKYFFIKDF</sequence>
<feature type="domain" description="G-protein coupled receptors family 1 profile" evidence="13">
    <location>
        <begin position="1"/>
        <end position="183"/>
    </location>
</feature>
<reference evidence="15" key="1">
    <citation type="journal article" date="2016" name="Nature">
        <title>Genome evolution in the allotetraploid frog Xenopus laevis.</title>
        <authorList>
            <person name="Session A.M."/>
            <person name="Uno Y."/>
            <person name="Kwon T."/>
            <person name="Chapman J.A."/>
            <person name="Toyoda A."/>
            <person name="Takahashi S."/>
            <person name="Fukui A."/>
            <person name="Hikosaka A."/>
            <person name="Suzuki A."/>
            <person name="Kondo M."/>
            <person name="van Heeringen S.J."/>
            <person name="Quigley I."/>
            <person name="Heinz S."/>
            <person name="Ogino H."/>
            <person name="Ochi H."/>
            <person name="Hellsten U."/>
            <person name="Lyons J.B."/>
            <person name="Simakov O."/>
            <person name="Putnam N."/>
            <person name="Stites J."/>
            <person name="Kuroki Y."/>
            <person name="Tanaka T."/>
            <person name="Michiue T."/>
            <person name="Watanabe M."/>
            <person name="Bogdanovic O."/>
            <person name="Lister R."/>
            <person name="Georgiou G."/>
            <person name="Paranjpe S.S."/>
            <person name="van Kruijsbergen I."/>
            <person name="Shu S."/>
            <person name="Carlson J."/>
            <person name="Kinoshita T."/>
            <person name="Ohta Y."/>
            <person name="Mawaribuchi S."/>
            <person name="Jenkins J."/>
            <person name="Grimwood J."/>
            <person name="Schmutz J."/>
            <person name="Mitros T."/>
            <person name="Mozaffari S.V."/>
            <person name="Suzuki Y."/>
            <person name="Haramoto Y."/>
            <person name="Yamamoto T.S."/>
            <person name="Takagi C."/>
            <person name="Heald R."/>
            <person name="Miller K."/>
            <person name="Haudenschild C."/>
            <person name="Kitzman J."/>
            <person name="Nakayama T."/>
            <person name="Izutsu Y."/>
            <person name="Robert J."/>
            <person name="Fortriede J."/>
            <person name="Burns K."/>
            <person name="Lotay V."/>
            <person name="Karimi K."/>
            <person name="Yasuoka Y."/>
            <person name="Dichmann D.S."/>
            <person name="Flajnik M.F."/>
            <person name="Houston D.W."/>
            <person name="Shendure J."/>
            <person name="DuPasquier L."/>
            <person name="Vize P.D."/>
            <person name="Zorn A.M."/>
            <person name="Ito M."/>
            <person name="Marcotte E.M."/>
            <person name="Wallingford J.B."/>
            <person name="Ito Y."/>
            <person name="Asashima M."/>
            <person name="Ueno N."/>
            <person name="Matsuda Y."/>
            <person name="Veenstra G.J."/>
            <person name="Fujiyama A."/>
            <person name="Harland R.M."/>
            <person name="Taira M."/>
            <person name="Rokhsar D.S."/>
        </authorList>
    </citation>
    <scope>NUCLEOTIDE SEQUENCE [LARGE SCALE GENOMIC DNA]</scope>
    <source>
        <strain evidence="15">J</strain>
    </source>
</reference>
<evidence type="ECO:0000256" key="9">
    <source>
        <dbReference type="ARBA" id="ARBA00023136"/>
    </source>
</evidence>
<dbReference type="GO" id="GO:0005886">
    <property type="term" value="C:plasma membrane"/>
    <property type="evidence" value="ECO:0007669"/>
    <property type="project" value="UniProtKB-SubCell"/>
</dbReference>
<evidence type="ECO:0000256" key="10">
    <source>
        <dbReference type="ARBA" id="ARBA00023170"/>
    </source>
</evidence>
<keyword evidence="6" id="KW-0552">Olfaction</keyword>
<dbReference type="PROSITE" id="PS50262">
    <property type="entry name" value="G_PROTEIN_RECEP_F1_2"/>
    <property type="match status" value="1"/>
</dbReference>
<dbReference type="AlphaFoldDB" id="A0A974C190"/>
<evidence type="ECO:0000256" key="7">
    <source>
        <dbReference type="ARBA" id="ARBA00022989"/>
    </source>
</evidence>
<evidence type="ECO:0000313" key="14">
    <source>
        <dbReference type="EMBL" id="OCT64688.1"/>
    </source>
</evidence>
<keyword evidence="11" id="KW-0807">Transducer</keyword>
<dbReference type="InterPro" id="IPR000725">
    <property type="entry name" value="Olfact_rcpt"/>
</dbReference>
<evidence type="ECO:0000256" key="8">
    <source>
        <dbReference type="ARBA" id="ARBA00023040"/>
    </source>
</evidence>
<evidence type="ECO:0000256" key="4">
    <source>
        <dbReference type="ARBA" id="ARBA00022606"/>
    </source>
</evidence>
<evidence type="ECO:0000256" key="2">
    <source>
        <dbReference type="ARBA" id="ARBA00010663"/>
    </source>
</evidence>
<evidence type="ECO:0000256" key="5">
    <source>
        <dbReference type="ARBA" id="ARBA00022692"/>
    </source>
</evidence>
<dbReference type="Gene3D" id="1.10.1220.70">
    <property type="match status" value="1"/>
</dbReference>
<evidence type="ECO:0000256" key="11">
    <source>
        <dbReference type="ARBA" id="ARBA00023224"/>
    </source>
</evidence>
<dbReference type="Gene3D" id="1.20.1070.10">
    <property type="entry name" value="Rhodopsin 7-helix transmembrane proteins"/>
    <property type="match status" value="1"/>
</dbReference>
<keyword evidence="7 12" id="KW-1133">Transmembrane helix</keyword>
<comment type="subcellular location">
    <subcellularLocation>
        <location evidence="1">Cell membrane</location>
        <topology evidence="1">Multi-pass membrane protein</topology>
    </subcellularLocation>
</comment>
<comment type="similarity">
    <text evidence="2">Belongs to the G-protein coupled receptor 1 family.</text>
</comment>
<accession>A0A974C190</accession>
<evidence type="ECO:0000256" key="1">
    <source>
        <dbReference type="ARBA" id="ARBA00004651"/>
    </source>
</evidence>
<dbReference type="SUPFAM" id="SSF81321">
    <property type="entry name" value="Family A G protein-coupled receptor-like"/>
    <property type="match status" value="1"/>
</dbReference>